<dbReference type="FunFam" id="1.10.3810.10:FF:000001">
    <property type="entry name" value="Penicillin-binding protein 1A"/>
    <property type="match status" value="1"/>
</dbReference>
<feature type="domain" description="Glycosyl transferase family 51" evidence="16">
    <location>
        <begin position="77"/>
        <end position="253"/>
    </location>
</feature>
<keyword evidence="8" id="KW-0133">Cell shape</keyword>
<evidence type="ECO:0000313" key="17">
    <source>
        <dbReference type="EMBL" id="RNL38010.1"/>
    </source>
</evidence>
<protein>
    <submittedName>
        <fullName evidence="17">Penicillin-binding protein</fullName>
    </submittedName>
</protein>
<evidence type="ECO:0000256" key="11">
    <source>
        <dbReference type="ARBA" id="ARBA00023316"/>
    </source>
</evidence>
<dbReference type="GO" id="GO:0009252">
    <property type="term" value="P:peptidoglycan biosynthetic process"/>
    <property type="evidence" value="ECO:0007669"/>
    <property type="project" value="UniProtKB-KW"/>
</dbReference>
<keyword evidence="11" id="KW-0961">Cell wall biogenesis/degradation</keyword>
<dbReference type="SUPFAM" id="SSF53955">
    <property type="entry name" value="Lysozyme-like"/>
    <property type="match status" value="1"/>
</dbReference>
<evidence type="ECO:0000256" key="14">
    <source>
        <dbReference type="SAM" id="MobiDB-lite"/>
    </source>
</evidence>
<organism evidence="17 18">
    <name type="scientific">Slackia equolifaciens</name>
    <dbReference type="NCBI Taxonomy" id="498718"/>
    <lineage>
        <taxon>Bacteria</taxon>
        <taxon>Bacillati</taxon>
        <taxon>Actinomycetota</taxon>
        <taxon>Coriobacteriia</taxon>
        <taxon>Eggerthellales</taxon>
        <taxon>Eggerthellaceae</taxon>
        <taxon>Slackia</taxon>
    </lineage>
</organism>
<keyword evidence="6" id="KW-0808">Transferase</keyword>
<dbReference type="Gene3D" id="3.40.710.10">
    <property type="entry name" value="DD-peptidase/beta-lactamase superfamily"/>
    <property type="match status" value="1"/>
</dbReference>
<evidence type="ECO:0000256" key="5">
    <source>
        <dbReference type="ARBA" id="ARBA00022676"/>
    </source>
</evidence>
<evidence type="ECO:0000256" key="6">
    <source>
        <dbReference type="ARBA" id="ARBA00022679"/>
    </source>
</evidence>
<evidence type="ECO:0000256" key="8">
    <source>
        <dbReference type="ARBA" id="ARBA00022960"/>
    </source>
</evidence>
<dbReference type="InterPro" id="IPR001264">
    <property type="entry name" value="Glyco_trans_51"/>
</dbReference>
<dbReference type="InterPro" id="IPR023346">
    <property type="entry name" value="Lysozyme-like_dom_sf"/>
</dbReference>
<evidence type="ECO:0000256" key="10">
    <source>
        <dbReference type="ARBA" id="ARBA00023268"/>
    </source>
</evidence>
<comment type="similarity">
    <text evidence="2">In the N-terminal section; belongs to the glycosyltransferase 51 family.</text>
</comment>
<dbReference type="GO" id="GO:0009002">
    <property type="term" value="F:serine-type D-Ala-D-Ala carboxypeptidase activity"/>
    <property type="evidence" value="ECO:0007669"/>
    <property type="project" value="UniProtKB-EC"/>
</dbReference>
<dbReference type="InterPro" id="IPR001460">
    <property type="entry name" value="PCN-bd_Tpept"/>
</dbReference>
<feature type="compositionally biased region" description="Acidic residues" evidence="14">
    <location>
        <begin position="726"/>
        <end position="740"/>
    </location>
</feature>
<dbReference type="GO" id="GO:0071555">
    <property type="term" value="P:cell wall organization"/>
    <property type="evidence" value="ECO:0007669"/>
    <property type="project" value="UniProtKB-KW"/>
</dbReference>
<dbReference type="Proteomes" id="UP000269591">
    <property type="component" value="Unassembled WGS sequence"/>
</dbReference>
<dbReference type="GO" id="GO:0030288">
    <property type="term" value="C:outer membrane-bounded periplasmic space"/>
    <property type="evidence" value="ECO:0007669"/>
    <property type="project" value="TreeGrafter"/>
</dbReference>
<feature type="compositionally biased region" description="Acidic residues" evidence="14">
    <location>
        <begin position="676"/>
        <end position="692"/>
    </location>
</feature>
<dbReference type="Gene3D" id="1.10.3810.10">
    <property type="entry name" value="Biosynthetic peptidoglycan transglycosylase-like"/>
    <property type="match status" value="1"/>
</dbReference>
<evidence type="ECO:0000256" key="7">
    <source>
        <dbReference type="ARBA" id="ARBA00022801"/>
    </source>
</evidence>
<feature type="domain" description="Penicillin-binding protein transpeptidase" evidence="15">
    <location>
        <begin position="357"/>
        <end position="614"/>
    </location>
</feature>
<evidence type="ECO:0000259" key="15">
    <source>
        <dbReference type="Pfam" id="PF00905"/>
    </source>
</evidence>
<dbReference type="Pfam" id="PF00905">
    <property type="entry name" value="Transpeptidase"/>
    <property type="match status" value="1"/>
</dbReference>
<keyword evidence="4" id="KW-0645">Protease</keyword>
<dbReference type="GO" id="GO:0008955">
    <property type="term" value="F:peptidoglycan glycosyltransferase activity"/>
    <property type="evidence" value="ECO:0007669"/>
    <property type="project" value="UniProtKB-EC"/>
</dbReference>
<dbReference type="GO" id="GO:0008658">
    <property type="term" value="F:penicillin binding"/>
    <property type="evidence" value="ECO:0007669"/>
    <property type="project" value="InterPro"/>
</dbReference>
<keyword evidence="18" id="KW-1185">Reference proteome</keyword>
<comment type="caution">
    <text evidence="17">The sequence shown here is derived from an EMBL/GenBank/DDBJ whole genome shotgun (WGS) entry which is preliminary data.</text>
</comment>
<evidence type="ECO:0000313" key="18">
    <source>
        <dbReference type="Proteomes" id="UP000269591"/>
    </source>
</evidence>
<dbReference type="EMBL" id="QIBX01000021">
    <property type="protein sequence ID" value="RNL38010.1"/>
    <property type="molecule type" value="Genomic_DNA"/>
</dbReference>
<evidence type="ECO:0000256" key="3">
    <source>
        <dbReference type="ARBA" id="ARBA00022645"/>
    </source>
</evidence>
<dbReference type="OrthoDB" id="9766909at2"/>
<keyword evidence="5" id="KW-0328">Glycosyltransferase</keyword>
<dbReference type="PANTHER" id="PTHR32282">
    <property type="entry name" value="BINDING PROTEIN TRANSPEPTIDASE, PUTATIVE-RELATED"/>
    <property type="match status" value="1"/>
</dbReference>
<dbReference type="GO" id="GO:0006508">
    <property type="term" value="P:proteolysis"/>
    <property type="evidence" value="ECO:0007669"/>
    <property type="project" value="UniProtKB-KW"/>
</dbReference>
<evidence type="ECO:0000256" key="12">
    <source>
        <dbReference type="ARBA" id="ARBA00034000"/>
    </source>
</evidence>
<evidence type="ECO:0000256" key="2">
    <source>
        <dbReference type="ARBA" id="ARBA00007739"/>
    </source>
</evidence>
<reference evidence="18" key="1">
    <citation type="submission" date="2018-05" db="EMBL/GenBank/DDBJ databases">
        <title>Genome Sequencing of selected type strains of the family Eggerthellaceae.</title>
        <authorList>
            <person name="Danylec N."/>
            <person name="Stoll D.A."/>
            <person name="Doetsch A."/>
            <person name="Huch M."/>
        </authorList>
    </citation>
    <scope>NUCLEOTIDE SEQUENCE [LARGE SCALE GENOMIC DNA]</scope>
    <source>
        <strain evidence="18">DSM 24851</strain>
    </source>
</reference>
<dbReference type="InterPro" id="IPR012338">
    <property type="entry name" value="Beta-lactam/transpept-like"/>
</dbReference>
<comment type="similarity">
    <text evidence="1">In the C-terminal section; belongs to the transpeptidase family.</text>
</comment>
<evidence type="ECO:0000259" key="16">
    <source>
        <dbReference type="Pfam" id="PF00912"/>
    </source>
</evidence>
<accession>A0A3N0ATT3</accession>
<evidence type="ECO:0000256" key="4">
    <source>
        <dbReference type="ARBA" id="ARBA00022670"/>
    </source>
</evidence>
<evidence type="ECO:0000256" key="1">
    <source>
        <dbReference type="ARBA" id="ARBA00007090"/>
    </source>
</evidence>
<dbReference type="GO" id="GO:0008360">
    <property type="term" value="P:regulation of cell shape"/>
    <property type="evidence" value="ECO:0007669"/>
    <property type="project" value="UniProtKB-KW"/>
</dbReference>
<feature type="compositionally biased region" description="Low complexity" evidence="14">
    <location>
        <begin position="703"/>
        <end position="724"/>
    </location>
</feature>
<comment type="catalytic activity">
    <reaction evidence="12">
        <text>Preferential cleavage: (Ac)2-L-Lys-D-Ala-|-D-Ala. Also transpeptidation of peptidyl-alanyl moieties that are N-acyl substituents of D-alanine.</text>
        <dbReference type="EC" id="3.4.16.4"/>
    </reaction>
</comment>
<dbReference type="SUPFAM" id="SSF56601">
    <property type="entry name" value="beta-lactamase/transpeptidase-like"/>
    <property type="match status" value="1"/>
</dbReference>
<sequence length="759" mass="82504">MKTRRKQRETRAHAGQWTILVVLLGLGLAIFGGYQGAMALVNEWCKDLPSVNDTNAFTVSEQSTIYAADYNEETGEGTVLAELYLEQREPLTSLDQISSYVVNGTIATEDVRFYQHNGADLQGIIRAVFVNLSGGQEGASTITQQLVRNTLLSDEATEISFKRKVREIELAVEMEKQYSKEEILLMYLNTINYGDGCYGIQAAAQNYYGVDATDLTIAQAATLIGIPNSPTMYDPYLNPEACKERRNVVLSRMLTNGVITQEEYDAAIAEDLNVREKTEEEETNNGIYRYKYFTTYVRDLLLKSQDEGGWGLSTSELFEGGLTVVTTIDPTMQQYAEEAVARQYESGGVGENQEFALTLVDPNTGFIKAMIGGRSFDEDQLNIATSENGRQIGSTAKAFTLADSIEKGINPNTMMNCSGPVNIPNGAGTMDINNYGNIDYGTMSIADMTAVSSNTGYIRLSVTDSAESGVSPTSIVAMQERLGLTQKDINGTPKLPAVNTTTLGVGQANTTEMASAYGTFATGGTYRQATPIIKIVDKNGNTVGTDYSTGVEGEQVLSAETSYAVTQVLEGVIYKSIGTATAAALPSGQIAAGKTGTTNDWHDLWFVGYTPQLSCAVWTGDRDNEDTYYTDTWCQDIWRDLVSNCLEGQALEDFQTAPDPEYNSTYKGSHGSNSKDDEEEDEKSTEEEESQEQETNQPDEPATNPDEPTDQPTDPGTDPDQPTEPVDPEPEPEPEPEPDPPTEPTDPVDPGTGSGDPTG</sequence>
<proteinExistence type="inferred from homology"/>
<dbReference type="AlphaFoldDB" id="A0A3N0ATT3"/>
<keyword evidence="9" id="KW-0573">Peptidoglycan synthesis</keyword>
<keyword evidence="10" id="KW-0511">Multifunctional enzyme</keyword>
<dbReference type="PANTHER" id="PTHR32282:SF33">
    <property type="entry name" value="PEPTIDOGLYCAN GLYCOSYLTRANSFERASE"/>
    <property type="match status" value="1"/>
</dbReference>
<evidence type="ECO:0000256" key="9">
    <source>
        <dbReference type="ARBA" id="ARBA00022984"/>
    </source>
</evidence>
<keyword evidence="7" id="KW-0378">Hydrolase</keyword>
<evidence type="ECO:0000256" key="13">
    <source>
        <dbReference type="ARBA" id="ARBA00049902"/>
    </source>
</evidence>
<comment type="catalytic activity">
    <reaction evidence="13">
        <text>[GlcNAc-(1-&gt;4)-Mur2Ac(oyl-L-Ala-gamma-D-Glu-L-Lys-D-Ala-D-Ala)](n)-di-trans,octa-cis-undecaprenyl diphosphate + beta-D-GlcNAc-(1-&gt;4)-Mur2Ac(oyl-L-Ala-gamma-D-Glu-L-Lys-D-Ala-D-Ala)-di-trans,octa-cis-undecaprenyl diphosphate = [GlcNAc-(1-&gt;4)-Mur2Ac(oyl-L-Ala-gamma-D-Glu-L-Lys-D-Ala-D-Ala)](n+1)-di-trans,octa-cis-undecaprenyl diphosphate + di-trans,octa-cis-undecaprenyl diphosphate + H(+)</text>
        <dbReference type="Rhea" id="RHEA:23708"/>
        <dbReference type="Rhea" id="RHEA-COMP:9602"/>
        <dbReference type="Rhea" id="RHEA-COMP:9603"/>
        <dbReference type="ChEBI" id="CHEBI:15378"/>
        <dbReference type="ChEBI" id="CHEBI:58405"/>
        <dbReference type="ChEBI" id="CHEBI:60033"/>
        <dbReference type="ChEBI" id="CHEBI:78435"/>
        <dbReference type="EC" id="2.4.99.28"/>
    </reaction>
</comment>
<keyword evidence="3" id="KW-0121">Carboxypeptidase</keyword>
<feature type="region of interest" description="Disordered" evidence="14">
    <location>
        <begin position="654"/>
        <end position="759"/>
    </location>
</feature>
<dbReference type="Pfam" id="PF00912">
    <property type="entry name" value="Transgly"/>
    <property type="match status" value="1"/>
</dbReference>
<name>A0A3N0ATT3_9ACTN</name>
<feature type="compositionally biased region" description="Polar residues" evidence="14">
    <location>
        <begin position="662"/>
        <end position="672"/>
    </location>
</feature>
<gene>
    <name evidence="17" type="ORF">DMP06_09990</name>
</gene>
<dbReference type="InterPro" id="IPR036950">
    <property type="entry name" value="PBP_transglycosylase"/>
</dbReference>
<dbReference type="InterPro" id="IPR050396">
    <property type="entry name" value="Glycosyltr_51/Transpeptidase"/>
</dbReference>